<feature type="compositionally biased region" description="Basic and acidic residues" evidence="7">
    <location>
        <begin position="519"/>
        <end position="528"/>
    </location>
</feature>
<feature type="domain" description="TF-B3" evidence="8">
    <location>
        <begin position="1291"/>
        <end position="1389"/>
    </location>
</feature>
<feature type="region of interest" description="Disordered" evidence="7">
    <location>
        <begin position="786"/>
        <end position="806"/>
    </location>
</feature>
<feature type="domain" description="TF-B3" evidence="8">
    <location>
        <begin position="793"/>
        <end position="888"/>
    </location>
</feature>
<feature type="domain" description="TF-B3" evidence="8">
    <location>
        <begin position="48"/>
        <end position="150"/>
    </location>
</feature>
<evidence type="ECO:0000256" key="1">
    <source>
        <dbReference type="ARBA" id="ARBA00004123"/>
    </source>
</evidence>
<feature type="domain" description="TF-B3" evidence="8">
    <location>
        <begin position="306"/>
        <end position="401"/>
    </location>
</feature>
<dbReference type="CDD" id="cd10017">
    <property type="entry name" value="B3_DNA"/>
    <property type="match status" value="10"/>
</dbReference>
<dbReference type="Gene3D" id="2.40.330.10">
    <property type="entry name" value="DNA-binding pseudobarrel domain"/>
    <property type="match status" value="10"/>
</dbReference>
<organism evidence="9 10">
    <name type="scientific">Brassica cretica</name>
    <name type="common">Mustard</name>
    <dbReference type="NCBI Taxonomy" id="69181"/>
    <lineage>
        <taxon>Eukaryota</taxon>
        <taxon>Viridiplantae</taxon>
        <taxon>Streptophyta</taxon>
        <taxon>Embryophyta</taxon>
        <taxon>Tracheophyta</taxon>
        <taxon>Spermatophyta</taxon>
        <taxon>Magnoliopsida</taxon>
        <taxon>eudicotyledons</taxon>
        <taxon>Gunneridae</taxon>
        <taxon>Pentapetalae</taxon>
        <taxon>rosids</taxon>
        <taxon>malvids</taxon>
        <taxon>Brassicales</taxon>
        <taxon>Brassicaceae</taxon>
        <taxon>Brassiceae</taxon>
        <taxon>Brassica</taxon>
    </lineage>
</organism>
<name>A0A8S9RFP1_BRACR</name>
<feature type="region of interest" description="Disordered" evidence="7">
    <location>
        <begin position="1245"/>
        <end position="1283"/>
    </location>
</feature>
<feature type="domain" description="TF-B3" evidence="8">
    <location>
        <begin position="994"/>
        <end position="1089"/>
    </location>
</feature>
<feature type="compositionally biased region" description="Polar residues" evidence="7">
    <location>
        <begin position="535"/>
        <end position="545"/>
    </location>
</feature>
<feature type="region of interest" description="Disordered" evidence="7">
    <location>
        <begin position="1"/>
        <end position="39"/>
    </location>
</feature>
<dbReference type="PROSITE" id="PS50863">
    <property type="entry name" value="B3"/>
    <property type="match status" value="10"/>
</dbReference>
<evidence type="ECO:0000313" key="10">
    <source>
        <dbReference type="Proteomes" id="UP000712600"/>
    </source>
</evidence>
<feature type="region of interest" description="Disordered" evidence="7">
    <location>
        <begin position="511"/>
        <end position="545"/>
    </location>
</feature>
<feature type="domain" description="TF-B3" evidence="8">
    <location>
        <begin position="551"/>
        <end position="647"/>
    </location>
</feature>
<dbReference type="InterPro" id="IPR003340">
    <property type="entry name" value="B3_DNA-bd"/>
</dbReference>
<dbReference type="SMART" id="SM01019">
    <property type="entry name" value="B3"/>
    <property type="match status" value="10"/>
</dbReference>
<comment type="caution">
    <text evidence="9">The sequence shown here is derived from an EMBL/GenBank/DDBJ whole genome shotgun (WGS) entry which is preliminary data.</text>
</comment>
<evidence type="ECO:0000256" key="4">
    <source>
        <dbReference type="ARBA" id="ARBA00023125"/>
    </source>
</evidence>
<dbReference type="EMBL" id="QGKX02000095">
    <property type="protein sequence ID" value="KAF3571670.1"/>
    <property type="molecule type" value="Genomic_DNA"/>
</dbReference>
<feature type="region of interest" description="Disordered" evidence="7">
    <location>
        <begin position="886"/>
        <end position="913"/>
    </location>
</feature>
<feature type="compositionally biased region" description="Polar residues" evidence="7">
    <location>
        <begin position="901"/>
        <end position="913"/>
    </location>
</feature>
<keyword evidence="4" id="KW-0238">DNA-binding</keyword>
<feature type="compositionally biased region" description="Polar residues" evidence="7">
    <location>
        <begin position="269"/>
        <end position="283"/>
    </location>
</feature>
<feature type="domain" description="TF-B3" evidence="8">
    <location>
        <begin position="1134"/>
        <end position="1230"/>
    </location>
</feature>
<feature type="compositionally biased region" description="Basic and acidic residues" evidence="7">
    <location>
        <begin position="284"/>
        <end position="298"/>
    </location>
</feature>
<dbReference type="InterPro" id="IPR039218">
    <property type="entry name" value="REM_fam"/>
</dbReference>
<dbReference type="Proteomes" id="UP000712600">
    <property type="component" value="Unassembled WGS sequence"/>
</dbReference>
<evidence type="ECO:0000313" key="9">
    <source>
        <dbReference type="EMBL" id="KAF3571670.1"/>
    </source>
</evidence>
<feature type="domain" description="TF-B3" evidence="8">
    <location>
        <begin position="174"/>
        <end position="271"/>
    </location>
</feature>
<sequence>MVLDLSDLEPVGCNNGQDETELKRNKKAKKNNPEREVDSSISSDHSCFVAHVTASNLHKDALVLIPFIWSSKRIRKLKPLEKECRKIVLRDRWERSWAMDLAFNKSSDTFNIRQGWRSFCDENGKKAGSFFVFKLIGNRETPLLSLCSTESTSNKNNKESCVEHSTTPPIKSRLMTLTIEHASFRKGSLRLPLRFMKKHGLDKPRLITLLGKDGTKWVANLRRESSGGRMRLGKGWKDFALDNGLKVGDSFTFELVGKNNTPPMLSLIRTKSTSDTRQPSSGNKTREGKKTIEERRDSSSAMKNQLVTLTLTPEDVRACQLILPSQFMKANGIYKLGKITLLGKNGTRWLAFLLSKDGLLALGCGWKDFCQANGVKTGESFTLECICEANDATHVFKFCSNSGFFETMAKSTPLHPQFFHTLVPGCGFHTHLIIPLDFFSKYIEGRSVDNTAQLKSDSSDITWQVKMSGPILSDGWREFAVAHSLQAGHLILVRYEGNMVFHVSHCREIPSNNNKHSHPRTDVDDLPNKKKRAKTNSNETEADSSSLDNSCFVATVTSFNLLIDTLYLPQHFTSSNGLTRESHKIVLIDGEGRSWTLDLRFNASSDTFYMTRGWRSFCEENGQEAGGFSTFKLVGNGETLVLSFRPTESTSSTRQRDSSEEEDTEWETDEDEPLMETEKKKCNPKGRASLPKQFLRENGINKPGEICLLDKDGMKWPTSLLRDKKGIMSLGKGWKEFVKSNGLASGFTLKLIWEDTTPAFSLCCPESTSDKEQQEYFKHIKKQSLYTEPSNNGDNSSKDSSPSSQNRLRLPKQFVMESNMNKPGTIYLLGKDDTKWTTKLVKERDGRMKLGSGWTVFAEANGFKPGESVTLESVWEDGTPMIRFLRTGSNSSKHTKKESVSTEVTEPRTSGSSSEIHDRFVTLTLLPEDVKAGVLIIPSQLLEANGVNKLGKITILGEKKWSCQDIYCQEVELLLWKMVGREGKRSRNLENMVNQHFFQPLLPGFHSHLTIPVAFCSKHVEGRNEHMTTAKLRSDISDDITWKVKIEDGRKLTDGWKEFALAHDLRVGDIVIFRQEKDMAFHVTLFGPSCCEIQYGSCLKKKNKLKLSKIQNKKKVKKKNKKKYVESSLLDPSCFVNNVRPSSLRDNRLTLPKRFVRENGLETRCGEIVLMNEKGRSWNLNLARKDSCGTMSITGGWKSFCNASGLRAGSLFTFKLIKRGDTLVLLKSPSSIKSAEEDCLEAYEIEPDSEEASNQDEKPRLLWKASTSSPSQKKPRSLWKASTSSPSQNLFLTLTLKTSDVKNSRLFIPVNFTRLHGINKETEMAMLDKNGVKWSTSLRSETSGGDRIRLVGGWKEFFKANCVEIGESIIVKLIWEGDKSCVLEFYSKDPNVGSVSVELISVENTLISRSLNISQNNQKIEVDKETFKGNEGKEETTTSTVSSNFQGSAMQDII</sequence>
<feature type="compositionally biased region" description="Low complexity" evidence="7">
    <location>
        <begin position="789"/>
        <end position="806"/>
    </location>
</feature>
<evidence type="ECO:0000256" key="2">
    <source>
        <dbReference type="ARBA" id="ARBA00022737"/>
    </source>
</evidence>
<keyword evidence="3" id="KW-0805">Transcription regulation</keyword>
<keyword evidence="6" id="KW-0539">Nucleus</keyword>
<feature type="compositionally biased region" description="Acidic residues" evidence="7">
    <location>
        <begin position="1245"/>
        <end position="1254"/>
    </location>
</feature>
<feature type="region of interest" description="Disordered" evidence="7">
    <location>
        <begin position="644"/>
        <end position="688"/>
    </location>
</feature>
<evidence type="ECO:0000256" key="7">
    <source>
        <dbReference type="SAM" id="MobiDB-lite"/>
    </source>
</evidence>
<feature type="compositionally biased region" description="Polar residues" evidence="7">
    <location>
        <begin position="1437"/>
        <end position="1454"/>
    </location>
</feature>
<keyword evidence="2" id="KW-0677">Repeat</keyword>
<dbReference type="InterPro" id="IPR015300">
    <property type="entry name" value="DNA-bd_pseudobarrel_sf"/>
</dbReference>
<feature type="domain" description="TF-B3" evidence="8">
    <location>
        <begin position="673"/>
        <end position="766"/>
    </location>
</feature>
<feature type="region of interest" description="Disordered" evidence="7">
    <location>
        <begin position="269"/>
        <end position="301"/>
    </location>
</feature>
<feature type="domain" description="TF-B3" evidence="8">
    <location>
        <begin position="417"/>
        <end position="509"/>
    </location>
</feature>
<dbReference type="GO" id="GO:0003677">
    <property type="term" value="F:DNA binding"/>
    <property type="evidence" value="ECO:0007669"/>
    <property type="project" value="UniProtKB-KW"/>
</dbReference>
<gene>
    <name evidence="9" type="ORF">F2Q69_00062674</name>
</gene>
<evidence type="ECO:0000256" key="5">
    <source>
        <dbReference type="ARBA" id="ARBA00023163"/>
    </source>
</evidence>
<accession>A0A8S9RFP1</accession>
<comment type="subcellular location">
    <subcellularLocation>
        <location evidence="1">Nucleus</location>
    </subcellularLocation>
</comment>
<keyword evidence="5" id="KW-0804">Transcription</keyword>
<feature type="compositionally biased region" description="Acidic residues" evidence="7">
    <location>
        <begin position="659"/>
        <end position="675"/>
    </location>
</feature>
<proteinExistence type="predicted"/>
<evidence type="ECO:0000259" key="8">
    <source>
        <dbReference type="PROSITE" id="PS50863"/>
    </source>
</evidence>
<dbReference type="GO" id="GO:0005634">
    <property type="term" value="C:nucleus"/>
    <property type="evidence" value="ECO:0007669"/>
    <property type="project" value="UniProtKB-SubCell"/>
</dbReference>
<dbReference type="SUPFAM" id="SSF101936">
    <property type="entry name" value="DNA-binding pseudobarrel domain"/>
    <property type="match status" value="10"/>
</dbReference>
<protein>
    <recommendedName>
        <fullName evidence="8">TF-B3 domain-containing protein</fullName>
    </recommendedName>
</protein>
<feature type="region of interest" description="Disordered" evidence="7">
    <location>
        <begin position="1425"/>
        <end position="1454"/>
    </location>
</feature>
<dbReference type="PANTHER" id="PTHR31674:SF67">
    <property type="entry name" value="TF-B3 DOMAIN-CONTAINING PROTEIN"/>
    <property type="match status" value="1"/>
</dbReference>
<dbReference type="PANTHER" id="PTHR31674">
    <property type="entry name" value="B3 DOMAIN-CONTAINING PROTEIN REM-LIKE 3-RELATED"/>
    <property type="match status" value="1"/>
</dbReference>
<dbReference type="Pfam" id="PF02362">
    <property type="entry name" value="B3"/>
    <property type="match status" value="10"/>
</dbReference>
<feature type="compositionally biased region" description="Basic and acidic residues" evidence="7">
    <location>
        <begin position="1425"/>
        <end position="1436"/>
    </location>
</feature>
<evidence type="ECO:0000256" key="6">
    <source>
        <dbReference type="ARBA" id="ARBA00023242"/>
    </source>
</evidence>
<dbReference type="FunFam" id="2.40.330.10:FF:000009">
    <property type="entry name" value="Transcriptional factor B3 family protein"/>
    <property type="match status" value="1"/>
</dbReference>
<reference evidence="9" key="1">
    <citation type="submission" date="2019-12" db="EMBL/GenBank/DDBJ databases">
        <title>Genome sequencing and annotation of Brassica cretica.</title>
        <authorList>
            <person name="Studholme D.J."/>
            <person name="Sarris P."/>
        </authorList>
    </citation>
    <scope>NUCLEOTIDE SEQUENCE</scope>
    <source>
        <strain evidence="9">PFS-109/04</strain>
        <tissue evidence="9">Leaf</tissue>
    </source>
</reference>
<evidence type="ECO:0000256" key="3">
    <source>
        <dbReference type="ARBA" id="ARBA00023015"/>
    </source>
</evidence>